<dbReference type="PANTHER" id="PTHR48219">
    <property type="entry name" value="VACUOLAR PROTEIN SORTING-ASSOCIATED PROTEIN 62-RELATED"/>
    <property type="match status" value="1"/>
</dbReference>
<dbReference type="SUPFAM" id="SSF56973">
    <property type="entry name" value="Aerolisin/ETX pore-forming domain"/>
    <property type="match status" value="1"/>
</dbReference>
<dbReference type="Proteomes" id="UP000230750">
    <property type="component" value="Unassembled WGS sequence"/>
</dbReference>
<evidence type="ECO:0000313" key="2">
    <source>
        <dbReference type="Proteomes" id="UP000230750"/>
    </source>
</evidence>
<reference evidence="1 2" key="1">
    <citation type="journal article" date="2017" name="PLoS Biol.">
        <title>The sea cucumber genome provides insights into morphological evolution and visceral regeneration.</title>
        <authorList>
            <person name="Zhang X."/>
            <person name="Sun L."/>
            <person name="Yuan J."/>
            <person name="Sun Y."/>
            <person name="Gao Y."/>
            <person name="Zhang L."/>
            <person name="Li S."/>
            <person name="Dai H."/>
            <person name="Hamel J.F."/>
            <person name="Liu C."/>
            <person name="Yu Y."/>
            <person name="Liu S."/>
            <person name="Lin W."/>
            <person name="Guo K."/>
            <person name="Jin S."/>
            <person name="Xu P."/>
            <person name="Storey K.B."/>
            <person name="Huan P."/>
            <person name="Zhang T."/>
            <person name="Zhou Y."/>
            <person name="Zhang J."/>
            <person name="Lin C."/>
            <person name="Li X."/>
            <person name="Xing L."/>
            <person name="Huo D."/>
            <person name="Sun M."/>
            <person name="Wang L."/>
            <person name="Mercier A."/>
            <person name="Li F."/>
            <person name="Yang H."/>
            <person name="Xiang J."/>
        </authorList>
    </citation>
    <scope>NUCLEOTIDE SEQUENCE [LARGE SCALE GENOMIC DNA]</scope>
    <source>
        <strain evidence="1">Shaxun</strain>
        <tissue evidence="1">Muscle</tissue>
    </source>
</reference>
<dbReference type="AlphaFoldDB" id="A0A2G8L596"/>
<comment type="caution">
    <text evidence="1">The sequence shown here is derived from an EMBL/GenBank/DDBJ whole genome shotgun (WGS) entry which is preliminary data.</text>
</comment>
<keyword evidence="2" id="KW-1185">Reference proteome</keyword>
<name>A0A2G8L596_STIJA</name>
<proteinExistence type="predicted"/>
<dbReference type="InterPro" id="IPR004991">
    <property type="entry name" value="Aerolysin-like"/>
</dbReference>
<organism evidence="1 2">
    <name type="scientific">Stichopus japonicus</name>
    <name type="common">Sea cucumber</name>
    <dbReference type="NCBI Taxonomy" id="307972"/>
    <lineage>
        <taxon>Eukaryota</taxon>
        <taxon>Metazoa</taxon>
        <taxon>Echinodermata</taxon>
        <taxon>Eleutherozoa</taxon>
        <taxon>Echinozoa</taxon>
        <taxon>Holothuroidea</taxon>
        <taxon>Aspidochirotacea</taxon>
        <taxon>Aspidochirotida</taxon>
        <taxon>Stichopodidae</taxon>
        <taxon>Apostichopus</taxon>
    </lineage>
</organism>
<dbReference type="EMBL" id="MRZV01000220">
    <property type="protein sequence ID" value="PIK55310.1"/>
    <property type="molecule type" value="Genomic_DNA"/>
</dbReference>
<gene>
    <name evidence="1" type="ORF">BSL78_07782</name>
</gene>
<dbReference type="STRING" id="307972.A0A2G8L596"/>
<dbReference type="PANTHER" id="PTHR48219:SF2">
    <property type="entry name" value="VACUOLAR PROTEIN SORTING-ASSOCIATED PROTEIN 62"/>
    <property type="match status" value="1"/>
</dbReference>
<accession>A0A2G8L596</accession>
<dbReference type="OrthoDB" id="428159at2759"/>
<dbReference type="Pfam" id="PF06101">
    <property type="entry name" value="Vps62"/>
    <property type="match status" value="1"/>
</dbReference>
<evidence type="ECO:0000313" key="1">
    <source>
        <dbReference type="EMBL" id="PIK55310.1"/>
    </source>
</evidence>
<dbReference type="InterPro" id="IPR009291">
    <property type="entry name" value="Vps62"/>
</dbReference>
<dbReference type="Gene3D" id="2.170.15.10">
    <property type="entry name" value="Proaerolysin, chain A, domain 3"/>
    <property type="match status" value="1"/>
</dbReference>
<sequence length="538" mass="58481">MSIWRPIDNEHGYFAVGDVAVATHDQPSTSAAMVKEITGGSLAAPVSFTEIWHDRGSGGDHDVRIMRMNPPGGFTCLGHVAVLGYGSYPDASKYRCVKSSYTVTGRYELIWLDRGSGANLDAGLYGNRVSQSNVFAIDANAFTSFATHSLPGGSPRLMDGKQVINHQLVTLTPDTYVFTVFEVTDLDEIWNDGGSGAHRDLAVWRSRGPSNTYSLGDIAVPGGRPAKGYVVKEHKANSLRPAYDFAQVWNDRGSGARWDGAFYLPLCPPGFRALGHVAVRNHHDKPPSNDFRCVSAEYTVQGRWEWVWNDAGSGANRDVSVFKAMSSGNGQGVEAMSTIAHHGGMNVLPYVLNPSITNYVIGKPAKQYILQSIRYLFNDRTIVSTEPDNIARTVVVNEGLTEQQATRELDYSFDETYSWGNTAGLEIGVETTISTGVPLIASGGVTVSTTASYSHEWGGAETKSHSDTISVQTTVQPRSSKAAIIVGNRYTADVPYEATLITVYDDGSRSTNSHFRGVYRGVQVNEIRVTYEADIPLV</sequence>
<dbReference type="SMR" id="A0A2G8L596"/>
<protein>
    <submittedName>
        <fullName evidence="1">Uncharacterized protein</fullName>
    </submittedName>
</protein>
<dbReference type="Pfam" id="PF03318">
    <property type="entry name" value="ETX_MTX2"/>
    <property type="match status" value="1"/>
</dbReference>